<keyword evidence="4 7" id="KW-0812">Transmembrane</keyword>
<feature type="transmembrane region" description="Helical" evidence="7">
    <location>
        <begin position="201"/>
        <end position="221"/>
    </location>
</feature>
<feature type="transmembrane region" description="Helical" evidence="7">
    <location>
        <begin position="307"/>
        <end position="332"/>
    </location>
</feature>
<evidence type="ECO:0000256" key="1">
    <source>
        <dbReference type="ARBA" id="ARBA00004141"/>
    </source>
</evidence>
<comment type="similarity">
    <text evidence="2">Belongs to the dicarboxylate/amino acid:cation symporter (DAACS) (TC 2.A.23) family.</text>
</comment>
<dbReference type="SUPFAM" id="SSF118215">
    <property type="entry name" value="Proton glutamate symport protein"/>
    <property type="match status" value="1"/>
</dbReference>
<dbReference type="GO" id="GO:0015184">
    <property type="term" value="F:L-cystine transmembrane transporter activity"/>
    <property type="evidence" value="ECO:0007669"/>
    <property type="project" value="TreeGrafter"/>
</dbReference>
<dbReference type="InterPro" id="IPR036458">
    <property type="entry name" value="Na:dicarbo_symporter_sf"/>
</dbReference>
<protein>
    <submittedName>
        <fullName evidence="8">Dicarboxylate/amino acid:cation symporter</fullName>
    </submittedName>
</protein>
<evidence type="ECO:0000256" key="5">
    <source>
        <dbReference type="ARBA" id="ARBA00022989"/>
    </source>
</evidence>
<evidence type="ECO:0000256" key="2">
    <source>
        <dbReference type="ARBA" id="ARBA00006148"/>
    </source>
</evidence>
<organism evidence="8 9">
    <name type="scientific">Candidatus Anaerobiospirillum merdipullorum</name>
    <dbReference type="NCBI Taxonomy" id="2838450"/>
    <lineage>
        <taxon>Bacteria</taxon>
        <taxon>Pseudomonadati</taxon>
        <taxon>Pseudomonadota</taxon>
        <taxon>Gammaproteobacteria</taxon>
        <taxon>Aeromonadales</taxon>
        <taxon>Succinivibrionaceae</taxon>
        <taxon>Anaerobiospirillum</taxon>
    </lineage>
</organism>
<name>A0A9E2NTT8_9GAMM</name>
<dbReference type="InterPro" id="IPR001991">
    <property type="entry name" value="Na-dicarboxylate_symporter"/>
</dbReference>
<accession>A0A9E2NTT8</accession>
<comment type="caution">
    <text evidence="8">The sequence shown here is derived from an EMBL/GenBank/DDBJ whole genome shotgun (WGS) entry which is preliminary data.</text>
</comment>
<evidence type="ECO:0000313" key="8">
    <source>
        <dbReference type="EMBL" id="MBU3826684.1"/>
    </source>
</evidence>
<comment type="subcellular location">
    <subcellularLocation>
        <location evidence="1">Membrane</location>
        <topology evidence="1">Multi-pass membrane protein</topology>
    </subcellularLocation>
</comment>
<feature type="transmembrane region" description="Helical" evidence="7">
    <location>
        <begin position="233"/>
        <end position="258"/>
    </location>
</feature>
<proteinExistence type="inferred from homology"/>
<keyword evidence="3" id="KW-0813">Transport</keyword>
<keyword evidence="6 7" id="KW-0472">Membrane</keyword>
<dbReference type="GO" id="GO:0005886">
    <property type="term" value="C:plasma membrane"/>
    <property type="evidence" value="ECO:0007669"/>
    <property type="project" value="TreeGrafter"/>
</dbReference>
<dbReference type="AlphaFoldDB" id="A0A9E2NTT8"/>
<evidence type="ECO:0000256" key="3">
    <source>
        <dbReference type="ARBA" id="ARBA00022448"/>
    </source>
</evidence>
<reference evidence="8" key="1">
    <citation type="journal article" date="2021" name="PeerJ">
        <title>Extensive microbial diversity within the chicken gut microbiome revealed by metagenomics and culture.</title>
        <authorList>
            <person name="Gilroy R."/>
            <person name="Ravi A."/>
            <person name="Getino M."/>
            <person name="Pursley I."/>
            <person name="Horton D.L."/>
            <person name="Alikhan N.F."/>
            <person name="Baker D."/>
            <person name="Gharbi K."/>
            <person name="Hall N."/>
            <person name="Watson M."/>
            <person name="Adriaenssens E.M."/>
            <person name="Foster-Nyarko E."/>
            <person name="Jarju S."/>
            <person name="Secka A."/>
            <person name="Antonio M."/>
            <person name="Oren A."/>
            <person name="Chaudhuri R.R."/>
            <person name="La Ragione R."/>
            <person name="Hildebrand F."/>
            <person name="Pallen M.J."/>
        </authorList>
    </citation>
    <scope>NUCLEOTIDE SEQUENCE</scope>
    <source>
        <strain evidence="8">687</strain>
    </source>
</reference>
<reference evidence="8" key="2">
    <citation type="submission" date="2021-04" db="EMBL/GenBank/DDBJ databases">
        <authorList>
            <person name="Gilroy R."/>
        </authorList>
    </citation>
    <scope>NUCLEOTIDE SEQUENCE</scope>
    <source>
        <strain evidence="8">687</strain>
    </source>
</reference>
<dbReference type="Pfam" id="PF00375">
    <property type="entry name" value="SDF"/>
    <property type="match status" value="1"/>
</dbReference>
<evidence type="ECO:0000256" key="4">
    <source>
        <dbReference type="ARBA" id="ARBA00022692"/>
    </source>
</evidence>
<evidence type="ECO:0000313" key="9">
    <source>
        <dbReference type="Proteomes" id="UP000824150"/>
    </source>
</evidence>
<gene>
    <name evidence="8" type="ORF">IAA31_04245</name>
</gene>
<dbReference type="GO" id="GO:0015293">
    <property type="term" value="F:symporter activity"/>
    <property type="evidence" value="ECO:0007669"/>
    <property type="project" value="InterPro"/>
</dbReference>
<feature type="transmembrane region" description="Helical" evidence="7">
    <location>
        <begin position="27"/>
        <end position="48"/>
    </location>
</feature>
<feature type="transmembrane region" description="Helical" evidence="7">
    <location>
        <begin position="161"/>
        <end position="180"/>
    </location>
</feature>
<dbReference type="PANTHER" id="PTHR42865:SF5">
    <property type="entry name" value="L-CYSTINE TRANSPORTER TCYP"/>
    <property type="match status" value="1"/>
</dbReference>
<sequence length="434" mass="46538">MSQSKRIDICTQNTISAVSKQKRLRSIIFYATGIILGIVCGLVQQPFIQELMDFIATVFTRLFSFIAVPIIALSLINTLAKLGRGKESGLIFRRTIFYTLLTTIVAAVVAAVLFKILAPANLPAEVVGAADPNAVQKASYFDHIINVIPNNLLQPFVSGNVLSVLLISAAVGLALALLEPSAKKEAVENLFGGLQDILFKLIRWLIAILPIGIMGFIAKLIHELEGGLILGGLATYFAVVIGSNLLQMFVILPLLQLLRGLNPLRVARGMMPAIAVAFFSKSSAGTLPVTMASAEDNLGVNPKVSRFVLPICTTINMNGCAAFILITSLYLMQNAGYEITTMTIVSWIFIATIAAIGNAGVPMGCYFLTISLLSSMQVPVLLMGVILPVYTVIDMLETGVNVWSDATVANVVDRDLKGKLDESSDDKLAPHSVA</sequence>
<feature type="transmembrane region" description="Helical" evidence="7">
    <location>
        <begin position="54"/>
        <end position="76"/>
    </location>
</feature>
<feature type="transmembrane region" description="Helical" evidence="7">
    <location>
        <begin position="376"/>
        <end position="393"/>
    </location>
</feature>
<dbReference type="PRINTS" id="PR00173">
    <property type="entry name" value="EDTRNSPORT"/>
</dbReference>
<keyword evidence="5 7" id="KW-1133">Transmembrane helix</keyword>
<feature type="transmembrane region" description="Helical" evidence="7">
    <location>
        <begin position="344"/>
        <end position="370"/>
    </location>
</feature>
<feature type="transmembrane region" description="Helical" evidence="7">
    <location>
        <begin position="96"/>
        <end position="118"/>
    </location>
</feature>
<dbReference type="Gene3D" id="1.10.3860.10">
    <property type="entry name" value="Sodium:dicarboxylate symporter"/>
    <property type="match status" value="1"/>
</dbReference>
<dbReference type="PANTHER" id="PTHR42865">
    <property type="entry name" value="PROTON/GLUTAMATE-ASPARTATE SYMPORTER"/>
    <property type="match status" value="1"/>
</dbReference>
<evidence type="ECO:0000256" key="7">
    <source>
        <dbReference type="SAM" id="Phobius"/>
    </source>
</evidence>
<evidence type="ECO:0000256" key="6">
    <source>
        <dbReference type="ARBA" id="ARBA00023136"/>
    </source>
</evidence>
<dbReference type="Proteomes" id="UP000824150">
    <property type="component" value="Unassembled WGS sequence"/>
</dbReference>
<dbReference type="EMBL" id="JAHLFG010000044">
    <property type="protein sequence ID" value="MBU3826684.1"/>
    <property type="molecule type" value="Genomic_DNA"/>
</dbReference>